<dbReference type="Gene3D" id="3.30.70.270">
    <property type="match status" value="1"/>
</dbReference>
<dbReference type="SUPFAM" id="SSF56672">
    <property type="entry name" value="DNA/RNA polymerases"/>
    <property type="match status" value="1"/>
</dbReference>
<reference evidence="1 2" key="1">
    <citation type="submission" date="2020-12" db="EMBL/GenBank/DDBJ databases">
        <title>Metabolic potential, ecology and presence of endohyphal bacteria is reflected in genomic diversity of Mucoromycotina.</title>
        <authorList>
            <person name="Muszewska A."/>
            <person name="Okrasinska A."/>
            <person name="Steczkiewicz K."/>
            <person name="Drgas O."/>
            <person name="Orlowska M."/>
            <person name="Perlinska-Lenart U."/>
            <person name="Aleksandrzak-Piekarczyk T."/>
            <person name="Szatraj K."/>
            <person name="Zielenkiewicz U."/>
            <person name="Pilsyk S."/>
            <person name="Malc E."/>
            <person name="Mieczkowski P."/>
            <person name="Kruszewska J.S."/>
            <person name="Biernat P."/>
            <person name="Pawlowska J."/>
        </authorList>
    </citation>
    <scope>NUCLEOTIDE SEQUENCE [LARGE SCALE GENOMIC DNA]</scope>
    <source>
        <strain evidence="1 2">CBS 142.35</strain>
    </source>
</reference>
<evidence type="ECO:0008006" key="3">
    <source>
        <dbReference type="Google" id="ProtNLM"/>
    </source>
</evidence>
<dbReference type="InterPro" id="IPR053134">
    <property type="entry name" value="RNA-dir_DNA_polymerase"/>
</dbReference>
<proteinExistence type="predicted"/>
<sequence length="194" mass="22522">MNITRGHPMSIGKNLFHGFGIVYTGLERFRRKRKKPRKRALIPNNAPAGTEFEQITFKAYIQTTQDAVEDEIKKWLDNGTIVEIPADEDNRWNFPLTTTMKKNQKIRTCLDVILLNQYLKSDMHEIPLLSIIFDPLRDARVYTTLDLASAFNRFPVKKSDQHKLAFTSPKIGTRYMFQGCPFGLNLFRQNSKKL</sequence>
<dbReference type="Gene3D" id="3.10.10.10">
    <property type="entry name" value="HIV Type 1 Reverse Transcriptase, subunit A, domain 1"/>
    <property type="match status" value="1"/>
</dbReference>
<dbReference type="Proteomes" id="UP000646827">
    <property type="component" value="Unassembled WGS sequence"/>
</dbReference>
<comment type="caution">
    <text evidence="1">The sequence shown here is derived from an EMBL/GenBank/DDBJ whole genome shotgun (WGS) entry which is preliminary data.</text>
</comment>
<dbReference type="InterPro" id="IPR043502">
    <property type="entry name" value="DNA/RNA_pol_sf"/>
</dbReference>
<evidence type="ECO:0000313" key="2">
    <source>
        <dbReference type="Proteomes" id="UP000646827"/>
    </source>
</evidence>
<dbReference type="OrthoDB" id="2272639at2759"/>
<organism evidence="1 2">
    <name type="scientific">Circinella minor</name>
    <dbReference type="NCBI Taxonomy" id="1195481"/>
    <lineage>
        <taxon>Eukaryota</taxon>
        <taxon>Fungi</taxon>
        <taxon>Fungi incertae sedis</taxon>
        <taxon>Mucoromycota</taxon>
        <taxon>Mucoromycotina</taxon>
        <taxon>Mucoromycetes</taxon>
        <taxon>Mucorales</taxon>
        <taxon>Lichtheimiaceae</taxon>
        <taxon>Circinella</taxon>
    </lineage>
</organism>
<protein>
    <recommendedName>
        <fullName evidence="3">Reverse transcriptase domain-containing protein</fullName>
    </recommendedName>
</protein>
<dbReference type="InterPro" id="IPR043128">
    <property type="entry name" value="Rev_trsase/Diguanyl_cyclase"/>
</dbReference>
<dbReference type="PANTHER" id="PTHR24559">
    <property type="entry name" value="TRANSPOSON TY3-I GAG-POL POLYPROTEIN"/>
    <property type="match status" value="1"/>
</dbReference>
<dbReference type="PANTHER" id="PTHR24559:SF444">
    <property type="entry name" value="REVERSE TRANSCRIPTASE DOMAIN-CONTAINING PROTEIN"/>
    <property type="match status" value="1"/>
</dbReference>
<dbReference type="EMBL" id="JAEPRB010000112">
    <property type="protein sequence ID" value="KAG2221327.1"/>
    <property type="molecule type" value="Genomic_DNA"/>
</dbReference>
<gene>
    <name evidence="1" type="ORF">INT45_014011</name>
</gene>
<name>A0A8H7S1U5_9FUNG</name>
<keyword evidence="2" id="KW-1185">Reference proteome</keyword>
<dbReference type="AlphaFoldDB" id="A0A8H7S1U5"/>
<evidence type="ECO:0000313" key="1">
    <source>
        <dbReference type="EMBL" id="KAG2221327.1"/>
    </source>
</evidence>
<accession>A0A8H7S1U5</accession>